<feature type="region of interest" description="Disordered" evidence="1">
    <location>
        <begin position="109"/>
        <end position="160"/>
    </location>
</feature>
<feature type="compositionally biased region" description="Low complexity" evidence="1">
    <location>
        <begin position="268"/>
        <end position="277"/>
    </location>
</feature>
<proteinExistence type="predicted"/>
<comment type="caution">
    <text evidence="2">The sequence shown here is derived from an EMBL/GenBank/DDBJ whole genome shotgun (WGS) entry which is preliminary data.</text>
</comment>
<dbReference type="EMBL" id="JAQQWM010000009">
    <property type="protein sequence ID" value="KAK8047844.1"/>
    <property type="molecule type" value="Genomic_DNA"/>
</dbReference>
<feature type="compositionally biased region" description="Acidic residues" evidence="1">
    <location>
        <begin position="113"/>
        <end position="160"/>
    </location>
</feature>
<sequence>MTPQYLPKLIIHQPDWIEEIEQREHEAYVGFRRQMALKKLLALWDDWEIEECLELPDDDPVVIGILLDIGLDPGVEALSIRELWRDIDLIVGVEVEVEVEEEVREEAELVLVDGEDTQEGEEDGADEEWDGSDEYQGAEDPQEGDDGEGYEGDDEEDGDEIQSAVDANSDDVSFPLKAVTAYHPTLRNTRQVDLDDTQNLEPDSTIARRSGELICLQEGKKTELRDRFTMTMGCGPSKAEQATGSSWEPRTPCAAGPSHDQHGQEPNRPGTGDDGSPPRTPPPRPRLYVVTCAEKATADEISRAMATNPKCNFEDSPTWPNLSPVSQHLAAWREPAGSETWDERAKREDRDVRKIDQGSSIYHERKAGWNGPLGESDNTGVWTPELIANSTSGEVIIEARRRVRIWFKAYREKILADLRAADPGRDKPEFIAQRQELAEELQRKIDANLEKEKDEAMRRVMPLLAPRWKK</sequence>
<name>A0ABR1TMJ5_9PEZI</name>
<feature type="region of interest" description="Disordered" evidence="1">
    <location>
        <begin position="236"/>
        <end position="286"/>
    </location>
</feature>
<reference evidence="2 3" key="1">
    <citation type="submission" date="2023-01" db="EMBL/GenBank/DDBJ databases">
        <title>Analysis of 21 Apiospora genomes using comparative genomics revels a genus with tremendous synthesis potential of carbohydrate active enzymes and secondary metabolites.</title>
        <authorList>
            <person name="Sorensen T."/>
        </authorList>
    </citation>
    <scope>NUCLEOTIDE SEQUENCE [LARGE SCALE GENOMIC DNA]</scope>
    <source>
        <strain evidence="2 3">CBS 83171</strain>
    </source>
</reference>
<evidence type="ECO:0000256" key="1">
    <source>
        <dbReference type="SAM" id="MobiDB-lite"/>
    </source>
</evidence>
<evidence type="ECO:0000313" key="2">
    <source>
        <dbReference type="EMBL" id="KAK8047844.1"/>
    </source>
</evidence>
<keyword evidence="3" id="KW-1185">Reference proteome</keyword>
<accession>A0ABR1TMJ5</accession>
<organism evidence="2 3">
    <name type="scientific">Apiospora saccharicola</name>
    <dbReference type="NCBI Taxonomy" id="335842"/>
    <lineage>
        <taxon>Eukaryota</taxon>
        <taxon>Fungi</taxon>
        <taxon>Dikarya</taxon>
        <taxon>Ascomycota</taxon>
        <taxon>Pezizomycotina</taxon>
        <taxon>Sordariomycetes</taxon>
        <taxon>Xylariomycetidae</taxon>
        <taxon>Amphisphaeriales</taxon>
        <taxon>Apiosporaceae</taxon>
        <taxon>Apiospora</taxon>
    </lineage>
</organism>
<dbReference type="Proteomes" id="UP001446871">
    <property type="component" value="Unassembled WGS sequence"/>
</dbReference>
<evidence type="ECO:0000313" key="3">
    <source>
        <dbReference type="Proteomes" id="UP001446871"/>
    </source>
</evidence>
<protein>
    <submittedName>
        <fullName evidence="2">Uncharacterized protein</fullName>
    </submittedName>
</protein>
<gene>
    <name evidence="2" type="ORF">PG996_015908</name>
</gene>